<name>A0A4Q7XZT2_9BACT</name>
<protein>
    <submittedName>
        <fullName evidence="1">Uncharacterized protein</fullName>
    </submittedName>
</protein>
<accession>A0A4Q7XZT2</accession>
<dbReference type="EMBL" id="SHKW01000008">
    <property type="protein sequence ID" value="RZU29083.1"/>
    <property type="molecule type" value="Genomic_DNA"/>
</dbReference>
<dbReference type="RefSeq" id="WP_130425568.1">
    <property type="nucleotide sequence ID" value="NZ_SHKW01000008.1"/>
</dbReference>
<reference evidence="1 2" key="1">
    <citation type="submission" date="2019-02" db="EMBL/GenBank/DDBJ databases">
        <title>Genomic Encyclopedia of Archaeal and Bacterial Type Strains, Phase II (KMG-II): from individual species to whole genera.</title>
        <authorList>
            <person name="Goeker M."/>
        </authorList>
    </citation>
    <scope>NUCLEOTIDE SEQUENCE [LARGE SCALE GENOMIC DNA]</scope>
    <source>
        <strain evidence="1 2">DSM 18101</strain>
    </source>
</reference>
<sequence length="96" mass="10956">MASLISVSTQSAVVPCKREDIEQTLHERMAIIGPYLEALEKVKSSFKPSSSDRQTFDVLYRLVQMTEISQIKHAERVSDFHLRRAPLILAELEGQR</sequence>
<dbReference type="AlphaFoldDB" id="A0A4Q7XZT2"/>
<evidence type="ECO:0000313" key="2">
    <source>
        <dbReference type="Proteomes" id="UP000292958"/>
    </source>
</evidence>
<dbReference type="Proteomes" id="UP000292958">
    <property type="component" value="Unassembled WGS sequence"/>
</dbReference>
<organism evidence="1 2">
    <name type="scientific">Edaphobacter modestus</name>
    <dbReference type="NCBI Taxonomy" id="388466"/>
    <lineage>
        <taxon>Bacteria</taxon>
        <taxon>Pseudomonadati</taxon>
        <taxon>Acidobacteriota</taxon>
        <taxon>Terriglobia</taxon>
        <taxon>Terriglobales</taxon>
        <taxon>Acidobacteriaceae</taxon>
        <taxon>Edaphobacter</taxon>
    </lineage>
</organism>
<comment type="caution">
    <text evidence="1">The sequence shown here is derived from an EMBL/GenBank/DDBJ whole genome shotgun (WGS) entry which is preliminary data.</text>
</comment>
<proteinExistence type="predicted"/>
<keyword evidence="2" id="KW-1185">Reference proteome</keyword>
<gene>
    <name evidence="1" type="ORF">BDD14_6678</name>
</gene>
<evidence type="ECO:0000313" key="1">
    <source>
        <dbReference type="EMBL" id="RZU29083.1"/>
    </source>
</evidence>